<evidence type="ECO:0000313" key="1">
    <source>
        <dbReference type="EMBL" id="ETW74947.1"/>
    </source>
</evidence>
<dbReference type="Proteomes" id="UP000030671">
    <property type="component" value="Unassembled WGS sequence"/>
</dbReference>
<dbReference type="AlphaFoldDB" id="W4JN09"/>
<dbReference type="InParanoid" id="W4JN09"/>
<reference evidence="1 2" key="1">
    <citation type="journal article" date="2012" name="New Phytol.">
        <title>Insight into trade-off between wood decay and parasitism from the genome of a fungal forest pathogen.</title>
        <authorList>
            <person name="Olson A."/>
            <person name="Aerts A."/>
            <person name="Asiegbu F."/>
            <person name="Belbahri L."/>
            <person name="Bouzid O."/>
            <person name="Broberg A."/>
            <person name="Canback B."/>
            <person name="Coutinho P.M."/>
            <person name="Cullen D."/>
            <person name="Dalman K."/>
            <person name="Deflorio G."/>
            <person name="van Diepen L.T."/>
            <person name="Dunand C."/>
            <person name="Duplessis S."/>
            <person name="Durling M."/>
            <person name="Gonthier P."/>
            <person name="Grimwood J."/>
            <person name="Fossdal C.G."/>
            <person name="Hansson D."/>
            <person name="Henrissat B."/>
            <person name="Hietala A."/>
            <person name="Himmelstrand K."/>
            <person name="Hoffmeister D."/>
            <person name="Hogberg N."/>
            <person name="James T.Y."/>
            <person name="Karlsson M."/>
            <person name="Kohler A."/>
            <person name="Kues U."/>
            <person name="Lee Y.H."/>
            <person name="Lin Y.C."/>
            <person name="Lind M."/>
            <person name="Lindquist E."/>
            <person name="Lombard V."/>
            <person name="Lucas S."/>
            <person name="Lunden K."/>
            <person name="Morin E."/>
            <person name="Murat C."/>
            <person name="Park J."/>
            <person name="Raffaello T."/>
            <person name="Rouze P."/>
            <person name="Salamov A."/>
            <person name="Schmutz J."/>
            <person name="Solheim H."/>
            <person name="Stahlberg J."/>
            <person name="Velez H."/>
            <person name="de Vries R.P."/>
            <person name="Wiebenga A."/>
            <person name="Woodward S."/>
            <person name="Yakovlev I."/>
            <person name="Garbelotto M."/>
            <person name="Martin F."/>
            <person name="Grigoriev I.V."/>
            <person name="Stenlid J."/>
        </authorList>
    </citation>
    <scope>NUCLEOTIDE SEQUENCE [LARGE SCALE GENOMIC DNA]</scope>
    <source>
        <strain evidence="1 2">TC 32-1</strain>
    </source>
</reference>
<proteinExistence type="predicted"/>
<sequence>MCVLKQRHTTFVQLATALGVVPASGPLTVPAFCHRIISMASPWTSQAERLCIPLIGLWASPLVPSFDGVPRYWTRWIQPNPISGVDAPGKETQNPSYRIVSLLRHPTTGDSGYKSRLRIVEKRQKHTDESMDYHELHMASSPFPGSKNRKTLYCRVFIHVTVSKDSDRWDRRQSTDHFPKKFSLESVKTVCVPESSLVEQEIGLLCLLSKSATICPAQDSP</sequence>
<name>W4JN09_HETIT</name>
<gene>
    <name evidence="1" type="ORF">HETIRDRAFT_431127</name>
</gene>
<organism evidence="1 2">
    <name type="scientific">Heterobasidion irregulare (strain TC 32-1)</name>
    <dbReference type="NCBI Taxonomy" id="747525"/>
    <lineage>
        <taxon>Eukaryota</taxon>
        <taxon>Fungi</taxon>
        <taxon>Dikarya</taxon>
        <taxon>Basidiomycota</taxon>
        <taxon>Agaricomycotina</taxon>
        <taxon>Agaricomycetes</taxon>
        <taxon>Russulales</taxon>
        <taxon>Bondarzewiaceae</taxon>
        <taxon>Heterobasidion</taxon>
        <taxon>Heterobasidion annosum species complex</taxon>
    </lineage>
</organism>
<dbReference type="EMBL" id="KI925467">
    <property type="protein sequence ID" value="ETW74947.1"/>
    <property type="molecule type" value="Genomic_DNA"/>
</dbReference>
<dbReference type="KEGG" id="hir:HETIRDRAFT_431127"/>
<dbReference type="RefSeq" id="XP_009553406.1">
    <property type="nucleotide sequence ID" value="XM_009555111.1"/>
</dbReference>
<dbReference type="HOGENOM" id="CLU_1250815_0_0_1"/>
<protein>
    <submittedName>
        <fullName evidence="1">Uncharacterized protein</fullName>
    </submittedName>
</protein>
<accession>W4JN09</accession>
<dbReference type="GeneID" id="20674509"/>
<evidence type="ECO:0000313" key="2">
    <source>
        <dbReference type="Proteomes" id="UP000030671"/>
    </source>
</evidence>
<keyword evidence="2" id="KW-1185">Reference proteome</keyword>